<evidence type="ECO:0000313" key="2">
    <source>
        <dbReference type="Proteomes" id="UP000225215"/>
    </source>
</evidence>
<protein>
    <submittedName>
        <fullName evidence="1">Uncharacterized protein</fullName>
    </submittedName>
</protein>
<sequence length="78" mass="9369">MKIKFKEHRFEEYKTIFGTNDIQLELIDILHQKDVITVTHSLNDFSWVTDIVYSITRDGIQKISIPLVEQKYFYFLDV</sequence>
<reference evidence="1 2" key="1">
    <citation type="journal article" date="2017" name="Sci. Rep.">
        <title>Characterization and diversity of phages infecting Aeromonas salmonicida subsp. salmonicida.</title>
        <authorList>
            <person name="Vincent A.T."/>
            <person name="Paquet V.E."/>
            <person name="Bernatchez A."/>
            <person name="Tremblay D.M."/>
            <person name="Moineau S."/>
            <person name="Charette S.J."/>
        </authorList>
    </citation>
    <scope>NUCLEOTIDE SEQUENCE [LARGE SCALE GENOMIC DNA]</scope>
</reference>
<proteinExistence type="predicted"/>
<accession>A0A219YCQ9</accession>
<name>A0A219YCQ9_9CAUD</name>
<dbReference type="EMBL" id="KY290955">
    <property type="protein sequence ID" value="APU01722.1"/>
    <property type="molecule type" value="Genomic_DNA"/>
</dbReference>
<evidence type="ECO:0000313" key="1">
    <source>
        <dbReference type="EMBL" id="APU01722.1"/>
    </source>
</evidence>
<dbReference type="Proteomes" id="UP000225215">
    <property type="component" value="Segment"/>
</dbReference>
<organism evidence="1 2">
    <name type="scientific">Aeromonas phage 65.2</name>
    <dbReference type="NCBI Taxonomy" id="1932896"/>
    <lineage>
        <taxon>Viruses</taxon>
        <taxon>Duplodnaviria</taxon>
        <taxon>Heunggongvirae</taxon>
        <taxon>Uroviricota</taxon>
        <taxon>Caudoviricetes</taxon>
        <taxon>Pantevenvirales</taxon>
        <taxon>Straboviridae</taxon>
        <taxon>Emmerichvirinae</taxon>
        <taxon>Ishigurovirus</taxon>
        <taxon>Ishigurovirus osborne</taxon>
    </lineage>
</organism>